<evidence type="ECO:0000313" key="3">
    <source>
        <dbReference type="Proteomes" id="UP000076603"/>
    </source>
</evidence>
<keyword evidence="1" id="KW-0175">Coiled coil</keyword>
<dbReference type="STRING" id="1121326.CLMAG_02740"/>
<dbReference type="EMBL" id="LWAE01000001">
    <property type="protein sequence ID" value="KZL93251.1"/>
    <property type="molecule type" value="Genomic_DNA"/>
</dbReference>
<protein>
    <submittedName>
        <fullName evidence="2">Uncharacterized protein</fullName>
    </submittedName>
</protein>
<dbReference type="AlphaFoldDB" id="A0A162TZD6"/>
<reference evidence="2 3" key="1">
    <citation type="submission" date="2016-04" db="EMBL/GenBank/DDBJ databases">
        <title>Genome sequence of Clostridium magnum DSM 2767.</title>
        <authorList>
            <person name="Poehlein A."/>
            <person name="Uhlig R."/>
            <person name="Fischer R."/>
            <person name="Bahl H."/>
            <person name="Daniel R."/>
        </authorList>
    </citation>
    <scope>NUCLEOTIDE SEQUENCE [LARGE SCALE GENOMIC DNA]</scope>
    <source>
        <strain evidence="2 3">DSM 2767</strain>
    </source>
</reference>
<sequence length="100" mass="11890">MSNIVIALLLVGLIFSHVARKKVLKKKNIRENHNLYNNDYEIMQLNKQLEELKNNIDEIREEVVKSKIKDKHKNGVSSLNRRKDNSLVYLEPYEDERLWA</sequence>
<proteinExistence type="predicted"/>
<evidence type="ECO:0000256" key="1">
    <source>
        <dbReference type="SAM" id="Coils"/>
    </source>
</evidence>
<organism evidence="2 3">
    <name type="scientific">Clostridium magnum DSM 2767</name>
    <dbReference type="NCBI Taxonomy" id="1121326"/>
    <lineage>
        <taxon>Bacteria</taxon>
        <taxon>Bacillati</taxon>
        <taxon>Bacillota</taxon>
        <taxon>Clostridia</taxon>
        <taxon>Eubacteriales</taxon>
        <taxon>Clostridiaceae</taxon>
        <taxon>Clostridium</taxon>
    </lineage>
</organism>
<dbReference type="Proteomes" id="UP000076603">
    <property type="component" value="Unassembled WGS sequence"/>
</dbReference>
<gene>
    <name evidence="2" type="ORF">CLMAG_02740</name>
</gene>
<comment type="caution">
    <text evidence="2">The sequence shown here is derived from an EMBL/GenBank/DDBJ whole genome shotgun (WGS) entry which is preliminary data.</text>
</comment>
<dbReference type="RefSeq" id="WP_066616839.1">
    <property type="nucleotide sequence ID" value="NZ_FQXL01000017.1"/>
</dbReference>
<keyword evidence="3" id="KW-1185">Reference proteome</keyword>
<name>A0A162TZD6_9CLOT</name>
<dbReference type="PATRIC" id="fig|1121326.3.peg.250"/>
<evidence type="ECO:0000313" key="2">
    <source>
        <dbReference type="EMBL" id="KZL93251.1"/>
    </source>
</evidence>
<feature type="coiled-coil region" evidence="1">
    <location>
        <begin position="35"/>
        <end position="69"/>
    </location>
</feature>
<accession>A0A162TZD6</accession>